<dbReference type="RefSeq" id="WP_087031358.1">
    <property type="nucleotide sequence ID" value="NZ_FJNE01000002.1"/>
</dbReference>
<dbReference type="EMBL" id="FJNE01000002">
    <property type="protein sequence ID" value="CZQ85582.1"/>
    <property type="molecule type" value="Genomic_DNA"/>
</dbReference>
<sequence>MVSVTNRIAQVKQPRGGYIKPKDFKLIELNDSKELYPDENTHSTIVGLAVDYLTRFTMGTPAKEAFKISILGSMLVHESDHAMALVDAVIGLDDSSIINACKLAGFDVARRAGVAAYRPVGTILPDYETISNIRIMVERGTAFLKEFGPIVKDGFTFEGGYTQTVSSGDGDFLTESTLWDFKVSKKEPTNKHTLQLLMYYLMGSRSIHEEFQNVEKLGIFNPRLNKVYLLNINGIPSEVITEVASDVIGY</sequence>
<reference evidence="1 2" key="1">
    <citation type="submission" date="2016-02" db="EMBL/GenBank/DDBJ databases">
        <authorList>
            <person name="Wen L."/>
            <person name="He K."/>
            <person name="Yang H."/>
        </authorList>
    </citation>
    <scope>NUCLEOTIDE SEQUENCE [LARGE SCALE GENOMIC DNA]</scope>
    <source>
        <strain evidence="1">Trichococcus palustris</strain>
    </source>
</reference>
<dbReference type="OrthoDB" id="2296273at2"/>
<dbReference type="AlphaFoldDB" id="A0A143YCG9"/>
<keyword evidence="2" id="KW-1185">Reference proteome</keyword>
<evidence type="ECO:0000313" key="2">
    <source>
        <dbReference type="Proteomes" id="UP000242754"/>
    </source>
</evidence>
<dbReference type="STRING" id="140314.SAMN04488076_101135"/>
<accession>A0A143YCG9</accession>
<gene>
    <name evidence="1" type="ORF">Tpal_653</name>
</gene>
<name>A0A143YCG9_9LACT</name>
<protein>
    <submittedName>
        <fullName evidence="1">Uncharacterized protein</fullName>
    </submittedName>
</protein>
<organism evidence="1 2">
    <name type="scientific">Trichococcus palustris</name>
    <dbReference type="NCBI Taxonomy" id="140314"/>
    <lineage>
        <taxon>Bacteria</taxon>
        <taxon>Bacillati</taxon>
        <taxon>Bacillota</taxon>
        <taxon>Bacilli</taxon>
        <taxon>Lactobacillales</taxon>
        <taxon>Carnobacteriaceae</taxon>
        <taxon>Trichococcus</taxon>
    </lineage>
</organism>
<evidence type="ECO:0000313" key="1">
    <source>
        <dbReference type="EMBL" id="CZQ85582.1"/>
    </source>
</evidence>
<proteinExistence type="predicted"/>
<dbReference type="Proteomes" id="UP000242754">
    <property type="component" value="Unassembled WGS sequence"/>
</dbReference>